<feature type="transmembrane region" description="Helical" evidence="1">
    <location>
        <begin position="6"/>
        <end position="28"/>
    </location>
</feature>
<name>A0A1Y6E511_9GAMM</name>
<proteinExistence type="predicted"/>
<protein>
    <submittedName>
        <fullName evidence="2">Uncharacterized protein</fullName>
    </submittedName>
</protein>
<dbReference type="Proteomes" id="UP000194450">
    <property type="component" value="Unassembled WGS sequence"/>
</dbReference>
<evidence type="ECO:0000313" key="3">
    <source>
        <dbReference type="Proteomes" id="UP000194450"/>
    </source>
</evidence>
<keyword evidence="3" id="KW-1185">Reference proteome</keyword>
<dbReference type="RefSeq" id="WP_198678002.1">
    <property type="nucleotide sequence ID" value="NZ_FXWH01000001.1"/>
</dbReference>
<sequence>MNIKQPLKAIAAIALIGHLSACGTLLYPERKGQVSGRIDTGVAALNGIGLLFFLVPGVIAFAVDFNNGTIYLPNTGSVEGEDDGMRVVRSDEPLDMQKVRLLVAAETGQDVDLDSAETRNMRVTNEAAVAHELKQQRTATPN</sequence>
<keyword evidence="1" id="KW-0472">Membrane</keyword>
<dbReference type="EMBL" id="FXWH01000001">
    <property type="protein sequence ID" value="SMQ57855.1"/>
    <property type="molecule type" value="Genomic_DNA"/>
</dbReference>
<dbReference type="AlphaFoldDB" id="A0A1Y6E511"/>
<organism evidence="2 3">
    <name type="scientific">Pseudidiomarina planktonica</name>
    <dbReference type="NCBI Taxonomy" id="1323738"/>
    <lineage>
        <taxon>Bacteria</taxon>
        <taxon>Pseudomonadati</taxon>
        <taxon>Pseudomonadota</taxon>
        <taxon>Gammaproteobacteria</taxon>
        <taxon>Alteromonadales</taxon>
        <taxon>Idiomarinaceae</taxon>
        <taxon>Pseudidiomarina</taxon>
    </lineage>
</organism>
<evidence type="ECO:0000313" key="2">
    <source>
        <dbReference type="EMBL" id="SMQ57855.1"/>
    </source>
</evidence>
<keyword evidence="1" id="KW-0812">Transmembrane</keyword>
<evidence type="ECO:0000256" key="1">
    <source>
        <dbReference type="SAM" id="Phobius"/>
    </source>
</evidence>
<gene>
    <name evidence="2" type="ORF">SAMN06297229_0014</name>
</gene>
<keyword evidence="1" id="KW-1133">Transmembrane helix</keyword>
<reference evidence="3" key="1">
    <citation type="submission" date="2017-04" db="EMBL/GenBank/DDBJ databases">
        <authorList>
            <person name="Varghese N."/>
            <person name="Submissions S."/>
        </authorList>
    </citation>
    <scope>NUCLEOTIDE SEQUENCE [LARGE SCALE GENOMIC DNA]</scope>
</reference>
<accession>A0A1Y6E511</accession>
<feature type="transmembrane region" description="Helical" evidence="1">
    <location>
        <begin position="40"/>
        <end position="63"/>
    </location>
</feature>